<dbReference type="InterPro" id="IPR050953">
    <property type="entry name" value="N4_N6_ade-DNA_methylase"/>
</dbReference>
<evidence type="ECO:0000256" key="1">
    <source>
        <dbReference type="ARBA" id="ARBA00011900"/>
    </source>
</evidence>
<keyword evidence="4" id="KW-0949">S-adenosyl-L-methionine</keyword>
<dbReference type="GO" id="GO:0032259">
    <property type="term" value="P:methylation"/>
    <property type="evidence" value="ECO:0007669"/>
    <property type="project" value="UniProtKB-KW"/>
</dbReference>
<dbReference type="PANTHER" id="PTHR33841:SF1">
    <property type="entry name" value="DNA METHYLTRANSFERASE A"/>
    <property type="match status" value="1"/>
</dbReference>
<dbReference type="SUPFAM" id="SSF53335">
    <property type="entry name" value="S-adenosyl-L-methionine-dependent methyltransferases"/>
    <property type="match status" value="1"/>
</dbReference>
<sequence>MCKLRLWLSMVADIEDEPQEVEPLPNIDFNIRLGDSLIGFESTEVAVDGQKLLIAERLKEDLEEYRDNVEAYKSAEEDISQLRGELDDLHDKLQTQLNEWFADLPDIKVEDEISKPEEIREIISSSNGDVKLKLKFVDPIDDDLDQELNDLGFRTWKKAANLKLGNRDAMAGKPEEIFEVIPADQLARSFVERGLLEEDIDQLDPFHWVMEFPDAYDAIGDDDRDDASNGFDIVLENPPYVRIESVDEPQRDIYKELHETATGRCDLYVPFIERSFELLSEKGRNSIITSNLFMRTEYGESVDHIGLEEVSAWT</sequence>
<evidence type="ECO:0000259" key="7">
    <source>
        <dbReference type="Pfam" id="PF07669"/>
    </source>
</evidence>
<reference evidence="8 9" key="1">
    <citation type="journal article" date="2019" name="Int. J. Syst. Evol. Microbiol.">
        <title>The Global Catalogue of Microorganisms (GCM) 10K type strain sequencing project: providing services to taxonomists for standard genome sequencing and annotation.</title>
        <authorList>
            <consortium name="The Broad Institute Genomics Platform"/>
            <consortium name="The Broad Institute Genome Sequencing Center for Infectious Disease"/>
            <person name="Wu L."/>
            <person name="Ma J."/>
        </authorList>
    </citation>
    <scope>NUCLEOTIDE SEQUENCE [LARGE SCALE GENOMIC DNA]</scope>
    <source>
        <strain evidence="8 9">CGMCC 1.10593</strain>
    </source>
</reference>
<dbReference type="GO" id="GO:0009007">
    <property type="term" value="F:site-specific DNA-methyltransferase (adenine-specific) activity"/>
    <property type="evidence" value="ECO:0007669"/>
    <property type="project" value="UniProtKB-EC"/>
</dbReference>
<dbReference type="InterPro" id="IPR029063">
    <property type="entry name" value="SAM-dependent_MTases_sf"/>
</dbReference>
<dbReference type="Pfam" id="PF07669">
    <property type="entry name" value="Eco57I"/>
    <property type="match status" value="1"/>
</dbReference>
<protein>
    <recommendedName>
        <fullName evidence="1">site-specific DNA-methyltransferase (adenine-specific)</fullName>
        <ecNumber evidence="1">2.1.1.72</ecNumber>
    </recommendedName>
</protein>
<dbReference type="InterPro" id="IPR011639">
    <property type="entry name" value="MethylTrfase_TaqI-like_dom"/>
</dbReference>
<keyword evidence="9" id="KW-1185">Reference proteome</keyword>
<feature type="coiled-coil region" evidence="6">
    <location>
        <begin position="55"/>
        <end position="99"/>
    </location>
</feature>
<gene>
    <name evidence="8" type="ORF">ACFSBW_18990</name>
</gene>
<dbReference type="AlphaFoldDB" id="A0ABD6DC76"/>
<dbReference type="PRINTS" id="PR00507">
    <property type="entry name" value="N12N6MTFRASE"/>
</dbReference>
<dbReference type="InterPro" id="IPR002052">
    <property type="entry name" value="DNA_methylase_N6_adenine_CS"/>
</dbReference>
<proteinExistence type="predicted"/>
<evidence type="ECO:0000256" key="4">
    <source>
        <dbReference type="ARBA" id="ARBA00022691"/>
    </source>
</evidence>
<keyword evidence="3" id="KW-0808">Transferase</keyword>
<evidence type="ECO:0000256" key="2">
    <source>
        <dbReference type="ARBA" id="ARBA00022603"/>
    </source>
</evidence>
<accession>A0ABD6DC76</accession>
<dbReference type="PROSITE" id="PS00092">
    <property type="entry name" value="N6_MTASE"/>
    <property type="match status" value="1"/>
</dbReference>
<evidence type="ECO:0000256" key="6">
    <source>
        <dbReference type="SAM" id="Coils"/>
    </source>
</evidence>
<dbReference type="Proteomes" id="UP001597052">
    <property type="component" value="Unassembled WGS sequence"/>
</dbReference>
<name>A0ABD6DC76_9EURY</name>
<feature type="domain" description="Type II methyltransferase M.TaqI-like" evidence="7">
    <location>
        <begin position="197"/>
        <end position="305"/>
    </location>
</feature>
<dbReference type="Gene3D" id="3.40.50.150">
    <property type="entry name" value="Vaccinia Virus protein VP39"/>
    <property type="match status" value="1"/>
</dbReference>
<comment type="caution">
    <text evidence="8">The sequence shown here is derived from an EMBL/GenBank/DDBJ whole genome shotgun (WGS) entry which is preliminary data.</text>
</comment>
<dbReference type="EMBL" id="JBHUDM010000013">
    <property type="protein sequence ID" value="MFD1643935.1"/>
    <property type="molecule type" value="Genomic_DNA"/>
</dbReference>
<evidence type="ECO:0000256" key="5">
    <source>
        <dbReference type="ARBA" id="ARBA00047942"/>
    </source>
</evidence>
<comment type="catalytic activity">
    <reaction evidence="5">
        <text>a 2'-deoxyadenosine in DNA + S-adenosyl-L-methionine = an N(6)-methyl-2'-deoxyadenosine in DNA + S-adenosyl-L-homocysteine + H(+)</text>
        <dbReference type="Rhea" id="RHEA:15197"/>
        <dbReference type="Rhea" id="RHEA-COMP:12418"/>
        <dbReference type="Rhea" id="RHEA-COMP:12419"/>
        <dbReference type="ChEBI" id="CHEBI:15378"/>
        <dbReference type="ChEBI" id="CHEBI:57856"/>
        <dbReference type="ChEBI" id="CHEBI:59789"/>
        <dbReference type="ChEBI" id="CHEBI:90615"/>
        <dbReference type="ChEBI" id="CHEBI:90616"/>
        <dbReference type="EC" id="2.1.1.72"/>
    </reaction>
</comment>
<organism evidence="8 9">
    <name type="scientific">Halohasta litorea</name>
    <dbReference type="NCBI Taxonomy" id="869891"/>
    <lineage>
        <taxon>Archaea</taxon>
        <taxon>Methanobacteriati</taxon>
        <taxon>Methanobacteriota</taxon>
        <taxon>Stenosarchaea group</taxon>
        <taxon>Halobacteria</taxon>
        <taxon>Halobacteriales</taxon>
        <taxon>Haloferacaceae</taxon>
        <taxon>Halohasta</taxon>
    </lineage>
</organism>
<keyword evidence="2 8" id="KW-0489">Methyltransferase</keyword>
<evidence type="ECO:0000313" key="8">
    <source>
        <dbReference type="EMBL" id="MFD1643935.1"/>
    </source>
</evidence>
<dbReference type="RefSeq" id="WP_379827706.1">
    <property type="nucleotide sequence ID" value="NZ_JBHUDM010000013.1"/>
</dbReference>
<dbReference type="EC" id="2.1.1.72" evidence="1"/>
<keyword evidence="6" id="KW-0175">Coiled coil</keyword>
<evidence type="ECO:0000256" key="3">
    <source>
        <dbReference type="ARBA" id="ARBA00022679"/>
    </source>
</evidence>
<evidence type="ECO:0000313" key="9">
    <source>
        <dbReference type="Proteomes" id="UP001597052"/>
    </source>
</evidence>
<dbReference type="PANTHER" id="PTHR33841">
    <property type="entry name" value="DNA METHYLTRANSFERASE YEEA-RELATED"/>
    <property type="match status" value="1"/>
</dbReference>